<organism evidence="1 2">
    <name type="scientific">Dentiscutata heterogama</name>
    <dbReference type="NCBI Taxonomy" id="1316150"/>
    <lineage>
        <taxon>Eukaryota</taxon>
        <taxon>Fungi</taxon>
        <taxon>Fungi incertae sedis</taxon>
        <taxon>Mucoromycota</taxon>
        <taxon>Glomeromycotina</taxon>
        <taxon>Glomeromycetes</taxon>
        <taxon>Diversisporales</taxon>
        <taxon>Gigasporaceae</taxon>
        <taxon>Dentiscutata</taxon>
    </lineage>
</organism>
<evidence type="ECO:0000313" key="2">
    <source>
        <dbReference type="Proteomes" id="UP000789702"/>
    </source>
</evidence>
<feature type="non-terminal residue" evidence="1">
    <location>
        <position position="414"/>
    </location>
</feature>
<comment type="caution">
    <text evidence="1">The sequence shown here is derived from an EMBL/GenBank/DDBJ whole genome shotgun (WGS) entry which is preliminary data.</text>
</comment>
<dbReference type="Proteomes" id="UP000789702">
    <property type="component" value="Unassembled WGS sequence"/>
</dbReference>
<sequence>IMSSPYMPFSPFFATQTEEPTMDSAIKELDTEGLIQFLKKKNLELKDSSYEILKKQEIPESVFSNFTEDEFRSMGKDFKDVLKEFRIVGTSIGDIPQFTPDQVAHSGNLLADDNERERCEYVESILDSAIHIVKRITRKQVTRYPQMEVTREDNIGFMQNLLQLQSVSQINKCIIGNVFREKDYIYGIVTIAEVWYFLKYTNEGIACTSKNPLKVEFNESALEILNEERNLRNNLKRIIEIITGLLIDKLGDTEPPVKKQSNKENTNLKAEVAKLRCDILEIKLQTRVNTDEHVASHIEVISQSDKKKDINSDLLSEPDFSKTKISELQQDNSTKNENRNPSCSQNIMTEYQPSDPGTHPHMNENSYDSISLANITTNDSIQKDSQIEMQKFIQELSLEFVLESIEVINRNRKQ</sequence>
<name>A0ACA9M4U9_9GLOM</name>
<proteinExistence type="predicted"/>
<keyword evidence="2" id="KW-1185">Reference proteome</keyword>
<protein>
    <submittedName>
        <fullName evidence="1">4417_t:CDS:1</fullName>
    </submittedName>
</protein>
<reference evidence="1" key="1">
    <citation type="submission" date="2021-06" db="EMBL/GenBank/DDBJ databases">
        <authorList>
            <person name="Kallberg Y."/>
            <person name="Tangrot J."/>
            <person name="Rosling A."/>
        </authorList>
    </citation>
    <scope>NUCLEOTIDE SEQUENCE</scope>
    <source>
        <strain evidence="1">IL203A</strain>
    </source>
</reference>
<accession>A0ACA9M4U9</accession>
<gene>
    <name evidence="1" type="ORF">DHETER_LOCUS5996</name>
</gene>
<feature type="non-terminal residue" evidence="1">
    <location>
        <position position="1"/>
    </location>
</feature>
<dbReference type="EMBL" id="CAJVPU010007171">
    <property type="protein sequence ID" value="CAG8569513.1"/>
    <property type="molecule type" value="Genomic_DNA"/>
</dbReference>
<evidence type="ECO:0000313" key="1">
    <source>
        <dbReference type="EMBL" id="CAG8569513.1"/>
    </source>
</evidence>